<feature type="transmembrane region" description="Helical" evidence="1">
    <location>
        <begin position="254"/>
        <end position="280"/>
    </location>
</feature>
<dbReference type="EMBL" id="JAUHJQ010000002">
    <property type="protein sequence ID" value="MDN4172679.1"/>
    <property type="molecule type" value="Genomic_DNA"/>
</dbReference>
<evidence type="ECO:0000256" key="1">
    <source>
        <dbReference type="SAM" id="Phobius"/>
    </source>
</evidence>
<name>A0ABT8FDK6_9ACTN</name>
<organism evidence="2 3">
    <name type="scientific">Nocardioides oceani</name>
    <dbReference type="NCBI Taxonomy" id="3058369"/>
    <lineage>
        <taxon>Bacteria</taxon>
        <taxon>Bacillati</taxon>
        <taxon>Actinomycetota</taxon>
        <taxon>Actinomycetes</taxon>
        <taxon>Propionibacteriales</taxon>
        <taxon>Nocardioidaceae</taxon>
        <taxon>Nocardioides</taxon>
    </lineage>
</organism>
<protein>
    <recommendedName>
        <fullName evidence="4">Polysaccharide biosynthesis protein</fullName>
    </recommendedName>
</protein>
<evidence type="ECO:0008006" key="4">
    <source>
        <dbReference type="Google" id="ProtNLM"/>
    </source>
</evidence>
<feature type="transmembrane region" description="Helical" evidence="1">
    <location>
        <begin position="12"/>
        <end position="29"/>
    </location>
</feature>
<keyword evidence="1" id="KW-0812">Transmembrane</keyword>
<accession>A0ABT8FDK6</accession>
<keyword evidence="1" id="KW-0472">Membrane</keyword>
<keyword evidence="1" id="KW-1133">Transmembrane helix</keyword>
<sequence>MGLGTAAFDDFSLYWAVQLVVVVGGFLPLEQIVARRRAGGATPPVLAAWAVRWGLCTAAAGTLAFVLVMAVADRDGRGPWGLTAVLAVNLVATTWQSMLRGFAAGSGRLDVYALMTSTDGILRTGLCGMLVVAGVDRVEAYAGAIALGCWGSVLLGSRGLGRQADPAPGNAAPHLRPGSLSLEALSLVPAMFGMQLLLNSPVLLAPDQPSAGTSAGALLAISSLVRTSVFVMQAGQAAYVAPIAGHVARRDVRAVHMTAVVAVGTMALALATAVGAAALGPWLVELLYGADFVVGARLCLAVGGGVAVFLLAIVANDLAVAWGAHRFSGLSWLTGVTAAVVAVPLLPAGDARAVTPIAIGSAIALLLTVLGARGVRSERRAGGPHPLS</sequence>
<feature type="transmembrane region" description="Helical" evidence="1">
    <location>
        <begin position="111"/>
        <end position="134"/>
    </location>
</feature>
<feature type="transmembrane region" description="Helical" evidence="1">
    <location>
        <begin position="353"/>
        <end position="372"/>
    </location>
</feature>
<feature type="transmembrane region" description="Helical" evidence="1">
    <location>
        <begin position="78"/>
        <end position="99"/>
    </location>
</feature>
<feature type="transmembrane region" description="Helical" evidence="1">
    <location>
        <begin position="327"/>
        <end position="347"/>
    </location>
</feature>
<evidence type="ECO:0000313" key="2">
    <source>
        <dbReference type="EMBL" id="MDN4172679.1"/>
    </source>
</evidence>
<reference evidence="2" key="1">
    <citation type="submission" date="2023-06" db="EMBL/GenBank/DDBJ databases">
        <title>Draft genome sequence of Nocardioides sp. SOB77.</title>
        <authorList>
            <person name="Zhang G."/>
        </authorList>
    </citation>
    <scope>NUCLEOTIDE SEQUENCE</scope>
    <source>
        <strain evidence="2">SOB77</strain>
    </source>
</reference>
<comment type="caution">
    <text evidence="2">The sequence shown here is derived from an EMBL/GenBank/DDBJ whole genome shotgun (WGS) entry which is preliminary data.</text>
</comment>
<gene>
    <name evidence="2" type="ORF">QWY28_06985</name>
</gene>
<feature type="transmembrane region" description="Helical" evidence="1">
    <location>
        <begin position="50"/>
        <end position="72"/>
    </location>
</feature>
<proteinExistence type="predicted"/>
<dbReference type="RefSeq" id="WP_300951596.1">
    <property type="nucleotide sequence ID" value="NZ_JAUHJQ010000002.1"/>
</dbReference>
<evidence type="ECO:0000313" key="3">
    <source>
        <dbReference type="Proteomes" id="UP001168620"/>
    </source>
</evidence>
<keyword evidence="3" id="KW-1185">Reference proteome</keyword>
<feature type="transmembrane region" description="Helical" evidence="1">
    <location>
        <begin position="292"/>
        <end position="315"/>
    </location>
</feature>
<dbReference type="Proteomes" id="UP001168620">
    <property type="component" value="Unassembled WGS sequence"/>
</dbReference>